<comment type="subunit">
    <text evidence="6">Consists of a catalytic RNA component (M1 or rnpB) and a protein subunit.</text>
</comment>
<dbReference type="InterPro" id="IPR020568">
    <property type="entry name" value="Ribosomal_Su5_D2-typ_SF"/>
</dbReference>
<keyword evidence="2 6" id="KW-0540">Nuclease</keyword>
<name>A0A346DZI0_9ENTR</name>
<keyword evidence="3 6" id="KW-0255">Endonuclease</keyword>
<evidence type="ECO:0000256" key="1">
    <source>
        <dbReference type="ARBA" id="ARBA00022694"/>
    </source>
</evidence>
<keyword evidence="1 6" id="KW-0819">tRNA processing</keyword>
<evidence type="ECO:0000313" key="8">
    <source>
        <dbReference type="EMBL" id="AXN02135.1"/>
    </source>
</evidence>
<organism evidence="8 9">
    <name type="scientific">Candidatus Purcelliella pentastirinorum</name>
    <dbReference type="NCBI Taxonomy" id="472834"/>
    <lineage>
        <taxon>Bacteria</taxon>
        <taxon>Pseudomonadati</taxon>
        <taxon>Pseudomonadota</taxon>
        <taxon>Gammaproteobacteria</taxon>
        <taxon>Enterobacterales</taxon>
        <taxon>Enterobacteriaceae</taxon>
        <taxon>Candidatus Purcelliella</taxon>
    </lineage>
</organism>
<comment type="similarity">
    <text evidence="6">Belongs to the RnpA family.</text>
</comment>
<dbReference type="SUPFAM" id="SSF54211">
    <property type="entry name" value="Ribosomal protein S5 domain 2-like"/>
    <property type="match status" value="1"/>
</dbReference>
<dbReference type="InterPro" id="IPR000100">
    <property type="entry name" value="RNase_P"/>
</dbReference>
<dbReference type="KEGG" id="ppet:C9I82_164"/>
<dbReference type="EC" id="3.1.26.5" evidence="6 7"/>
<dbReference type="EMBL" id="CP028374">
    <property type="protein sequence ID" value="AXN02135.1"/>
    <property type="molecule type" value="Genomic_DNA"/>
</dbReference>
<dbReference type="GO" id="GO:0000049">
    <property type="term" value="F:tRNA binding"/>
    <property type="evidence" value="ECO:0007669"/>
    <property type="project" value="UniProtKB-UniRule"/>
</dbReference>
<proteinExistence type="inferred from homology"/>
<dbReference type="GO" id="GO:0001682">
    <property type="term" value="P:tRNA 5'-leader removal"/>
    <property type="evidence" value="ECO:0007669"/>
    <property type="project" value="UniProtKB-UniRule"/>
</dbReference>
<evidence type="ECO:0000256" key="2">
    <source>
        <dbReference type="ARBA" id="ARBA00022722"/>
    </source>
</evidence>
<protein>
    <recommendedName>
        <fullName evidence="6 7">Ribonuclease P protein component</fullName>
        <shortName evidence="6">RNase P protein</shortName>
        <shortName evidence="6">RNaseP protein</shortName>
        <ecNumber evidence="6 7">3.1.26.5</ecNumber>
    </recommendedName>
    <alternativeName>
        <fullName evidence="6">Protein C5</fullName>
    </alternativeName>
</protein>
<dbReference type="GO" id="GO:0030677">
    <property type="term" value="C:ribonuclease P complex"/>
    <property type="evidence" value="ECO:0007669"/>
    <property type="project" value="TreeGrafter"/>
</dbReference>
<evidence type="ECO:0000256" key="6">
    <source>
        <dbReference type="HAMAP-Rule" id="MF_00227"/>
    </source>
</evidence>
<keyword evidence="5 6" id="KW-0694">RNA-binding</keyword>
<dbReference type="InterPro" id="IPR014721">
    <property type="entry name" value="Ribsml_uS5_D2-typ_fold_subgr"/>
</dbReference>
<sequence length="119" mass="14598">MLFIMNFCYPKKYRLLYNSEFKNILFKNNRIVTLFLNVYFNCNNLTFPRLGIIISKKVIRLSNDRNRVKRLLRESFRMNKKNIRFIDFLIFPQRILCNLNNSEIFKLLDNLWCKYAIDN</sequence>
<keyword evidence="9" id="KW-1185">Reference proteome</keyword>
<dbReference type="GO" id="GO:0042781">
    <property type="term" value="F:3'-tRNA processing endoribonuclease activity"/>
    <property type="evidence" value="ECO:0007669"/>
    <property type="project" value="TreeGrafter"/>
</dbReference>
<reference evidence="8 9" key="1">
    <citation type="submission" date="2018-03" db="EMBL/GenBank/DDBJ databases">
        <title>A parallel universe: an anciently diverged bacterial symbiosis in a Hawaiian planthopper (Hemiptera: Cixiidae) reveals rearranged nutritional responsibilities.</title>
        <authorList>
            <person name="Bennett G."/>
            <person name="Mao M."/>
        </authorList>
    </citation>
    <scope>NUCLEOTIDE SEQUENCE [LARGE SCALE GENOMIC DNA]</scope>
    <source>
        <strain evidence="8 9">OLIH</strain>
    </source>
</reference>
<comment type="function">
    <text evidence="6">RNaseP catalyzes the removal of the 5'-leader sequence from pre-tRNA to produce the mature 5'-terminus. It can also cleave other RNA substrates such as 4.5S RNA. The protein component plays an auxiliary but essential role in vivo by binding to the 5'-leader sequence and broadening the substrate specificity of the ribozyme.</text>
</comment>
<evidence type="ECO:0000256" key="3">
    <source>
        <dbReference type="ARBA" id="ARBA00022759"/>
    </source>
</evidence>
<comment type="catalytic activity">
    <reaction evidence="6">
        <text>Endonucleolytic cleavage of RNA, removing 5'-extranucleotides from tRNA precursor.</text>
        <dbReference type="EC" id="3.1.26.5"/>
    </reaction>
</comment>
<gene>
    <name evidence="6" type="primary">rnpA</name>
    <name evidence="8" type="ORF">C9I82_164</name>
</gene>
<keyword evidence="4 6" id="KW-0378">Hydrolase</keyword>
<evidence type="ECO:0000256" key="4">
    <source>
        <dbReference type="ARBA" id="ARBA00022801"/>
    </source>
</evidence>
<evidence type="ECO:0000256" key="5">
    <source>
        <dbReference type="ARBA" id="ARBA00022884"/>
    </source>
</evidence>
<evidence type="ECO:0000256" key="7">
    <source>
        <dbReference type="NCBIfam" id="TIGR00188"/>
    </source>
</evidence>
<dbReference type="PANTHER" id="PTHR33992:SF1">
    <property type="entry name" value="RIBONUCLEASE P PROTEIN COMPONENT"/>
    <property type="match status" value="1"/>
</dbReference>
<dbReference type="Pfam" id="PF00825">
    <property type="entry name" value="Ribonuclease_P"/>
    <property type="match status" value="1"/>
</dbReference>
<evidence type="ECO:0000313" key="9">
    <source>
        <dbReference type="Proteomes" id="UP000256856"/>
    </source>
</evidence>
<accession>A0A346DZI0</accession>
<dbReference type="NCBIfam" id="TIGR00188">
    <property type="entry name" value="rnpA"/>
    <property type="match status" value="1"/>
</dbReference>
<dbReference type="PANTHER" id="PTHR33992">
    <property type="entry name" value="RIBONUCLEASE P PROTEIN COMPONENT"/>
    <property type="match status" value="1"/>
</dbReference>
<dbReference type="GO" id="GO:0004526">
    <property type="term" value="F:ribonuclease P activity"/>
    <property type="evidence" value="ECO:0007669"/>
    <property type="project" value="UniProtKB-UniRule"/>
</dbReference>
<dbReference type="Gene3D" id="3.30.230.10">
    <property type="match status" value="1"/>
</dbReference>
<dbReference type="HAMAP" id="MF_00227">
    <property type="entry name" value="RNase_P"/>
    <property type="match status" value="1"/>
</dbReference>
<dbReference type="AlphaFoldDB" id="A0A346DZI0"/>
<dbReference type="Proteomes" id="UP000256856">
    <property type="component" value="Chromosome"/>
</dbReference>